<accession>A0ABP0KLX3</accession>
<sequence>HTGSTNGIMFQGSQCFPTLIIYIACCPPLDVVPEEDLLLQCPQEYLEHRDEDCCGSAKDRADFIFRVISAVAESKMSAEPAERSYVVASLERILMDYDHHYERAWRMLALTTAADACVQADYLKDAFTSAIDTMQPLAQIVAELLPRAMTISRRLAKAALRLEAFASFLHGSLAVNSGRSFPEVQHEEVQSNLFGEVLMTYYKLVVTEHDELAYNMIPRLQESTVEKTVPINTTAEVNLLFLNLGQSAKLGFTTLWSILRRRSQPLRIFVLGDAEGLEDWRANLRSLDKAGKLKEVNLVTFEYLDFTQHPKFKMFMSEYPSDCDVNEIGEALLARFICHELLPDVDRVIAMDLADILVLDDIKDLWEQFDTFEEHHVFAAAHITALHHVNGGLALYDLSRMRASNWTAIALKAARDGLKRDNDCIHDQSLMNSIHLHRSPDEGLSPMKTLPCRWMLVPATDWQMFWNSPEMVLPEVRERRRYPGLVSASHFEVFCPDPLDLLSGWTFLLSTSDTARRLRTMSILKGTQRLTQCSRDGTAGFVHPRDVPRSRCCHCSERVSLVHIPGDMKQWAFVDILFRYHSPFTDWDEKELQASLTRKLWQKEARFAQQSQEVQKSAGRMAELYGGEVCFKRQEKRCCTAHNAVRKEMKVLYKTLNMKPLPPPFRLEVESNAPADGHMLIGTGPWNSLEIIFGANGASFSAIRWLSSGNPTPLTAFDGSPQKDAQQLHMTPWKVQVQLDEDP</sequence>
<evidence type="ECO:0000313" key="2">
    <source>
        <dbReference type="Proteomes" id="UP001642464"/>
    </source>
</evidence>
<evidence type="ECO:0000313" key="1">
    <source>
        <dbReference type="EMBL" id="CAK9027835.1"/>
    </source>
</evidence>
<organism evidence="1 2">
    <name type="scientific">Durusdinium trenchii</name>
    <dbReference type="NCBI Taxonomy" id="1381693"/>
    <lineage>
        <taxon>Eukaryota</taxon>
        <taxon>Sar</taxon>
        <taxon>Alveolata</taxon>
        <taxon>Dinophyceae</taxon>
        <taxon>Suessiales</taxon>
        <taxon>Symbiodiniaceae</taxon>
        <taxon>Durusdinium</taxon>
    </lineage>
</organism>
<dbReference type="InterPro" id="IPR029044">
    <property type="entry name" value="Nucleotide-diphossugar_trans"/>
</dbReference>
<feature type="non-terminal residue" evidence="1">
    <location>
        <position position="1"/>
    </location>
</feature>
<proteinExistence type="predicted"/>
<keyword evidence="2" id="KW-1185">Reference proteome</keyword>
<reference evidence="1 2" key="1">
    <citation type="submission" date="2024-02" db="EMBL/GenBank/DDBJ databases">
        <authorList>
            <person name="Chen Y."/>
            <person name="Shah S."/>
            <person name="Dougan E. K."/>
            <person name="Thang M."/>
            <person name="Chan C."/>
        </authorList>
    </citation>
    <scope>NUCLEOTIDE SEQUENCE [LARGE SCALE GENOMIC DNA]</scope>
</reference>
<name>A0ABP0KLX3_9DINO</name>
<dbReference type="EMBL" id="CAXAMM010012069">
    <property type="protein sequence ID" value="CAK9027835.1"/>
    <property type="molecule type" value="Genomic_DNA"/>
</dbReference>
<protein>
    <submittedName>
        <fullName evidence="1">Calcium-binding protein 1</fullName>
    </submittedName>
</protein>
<comment type="caution">
    <text evidence="1">The sequence shown here is derived from an EMBL/GenBank/DDBJ whole genome shotgun (WGS) entry which is preliminary data.</text>
</comment>
<gene>
    <name evidence="1" type="ORF">SCF082_LOCUS18105</name>
</gene>
<dbReference type="SUPFAM" id="SSF53448">
    <property type="entry name" value="Nucleotide-diphospho-sugar transferases"/>
    <property type="match status" value="1"/>
</dbReference>
<dbReference type="Proteomes" id="UP001642464">
    <property type="component" value="Unassembled WGS sequence"/>
</dbReference>
<dbReference type="Gene3D" id="3.90.550.10">
    <property type="entry name" value="Spore Coat Polysaccharide Biosynthesis Protein SpsA, Chain A"/>
    <property type="match status" value="1"/>
</dbReference>